<reference evidence="4" key="1">
    <citation type="submission" date="2011-07" db="EMBL/GenBank/DDBJ databases">
        <authorList>
            <consortium name="Caenorhabditis brenneri Sequencing and Analysis Consortium"/>
            <person name="Wilson R.K."/>
        </authorList>
    </citation>
    <scope>NUCLEOTIDE SEQUENCE [LARGE SCALE GENOMIC DNA]</scope>
    <source>
        <strain evidence="4">PB2801</strain>
    </source>
</reference>
<dbReference type="STRING" id="135651.G0NL73"/>
<keyword evidence="1" id="KW-0732">Signal</keyword>
<feature type="chain" id="PRO_5003405045" description="NTF2-like domain-containing protein" evidence="1">
    <location>
        <begin position="27"/>
        <end position="545"/>
    </location>
</feature>
<organism evidence="4">
    <name type="scientific">Caenorhabditis brenneri</name>
    <name type="common">Nematode worm</name>
    <dbReference type="NCBI Taxonomy" id="135651"/>
    <lineage>
        <taxon>Eukaryota</taxon>
        <taxon>Metazoa</taxon>
        <taxon>Ecdysozoa</taxon>
        <taxon>Nematoda</taxon>
        <taxon>Chromadorea</taxon>
        <taxon>Rhabditida</taxon>
        <taxon>Rhabditina</taxon>
        <taxon>Rhabditomorpha</taxon>
        <taxon>Rhabditoidea</taxon>
        <taxon>Rhabditidae</taxon>
        <taxon>Peloderinae</taxon>
        <taxon>Caenorhabditis</taxon>
    </lineage>
</organism>
<feature type="domain" description="NTF2-like" evidence="2">
    <location>
        <begin position="70"/>
        <end position="212"/>
    </location>
</feature>
<dbReference type="InParanoid" id="G0NL73"/>
<sequence>MNYFFIKMIMPTAFLLLLISFIPNDCSKINKIIKNVGKRMGSGRLLMWRDRETRVKMDDRYLTWKNLPDEEIVKIKDSNAHRVKNDLVGISSIENPYFNESLLWISSVLDPNMVAKVCGAEDQMNSYQFMKYLAHMAGQYKRTYNRGSSYQIATTDRDVLQFKVHINHTDLFNMTTKIEYDITMKLALAYLTRGVYYSITRVELGGNCLEHGVVSYSDPIDRLIDDIEELKSRPTARLFLRLFTPQRYQLDDQDPHKLPRFWLSGLHPDDTKINVCHEGVADTVGYTVDQFLSWYKHFGLMWHPKEDGDKDDMELQVIEMKDDSIIARVTMKLQMGRNKEEKVHDWNFKFSAKQKIFADDVKVWYIDHLEVLCTATVDLKDQSLLSIRDIVAGNFVDDILDLPPPSQWYSSVEFVKRFTKHGSVEFHYCDYDKTAIVTQIELFVSDGKVERNVKFLKYWVDHKDVPLPAPDSATFRFKTLSVADTKDPGKEHEHEWKFDVKWDQMDQFYYIEKLEIGCEKQYLPGQNEDEYISIFYEGFIGGGKK</sequence>
<evidence type="ECO:0000313" key="3">
    <source>
        <dbReference type="EMBL" id="EGT33297.1"/>
    </source>
</evidence>
<gene>
    <name evidence="3" type="ORF">CAEBREN_04848</name>
</gene>
<protein>
    <recommendedName>
        <fullName evidence="2">NTF2-like domain-containing protein</fullName>
    </recommendedName>
</protein>
<dbReference type="eggNOG" id="KOG4209">
    <property type="taxonomic scope" value="Eukaryota"/>
</dbReference>
<name>G0NL73_CAEBE</name>
<feature type="domain" description="NTF2-like" evidence="2">
    <location>
        <begin position="378"/>
        <end position="521"/>
    </location>
</feature>
<evidence type="ECO:0000259" key="2">
    <source>
        <dbReference type="Pfam" id="PF26529"/>
    </source>
</evidence>
<feature type="signal peptide" evidence="1">
    <location>
        <begin position="1"/>
        <end position="26"/>
    </location>
</feature>
<evidence type="ECO:0000313" key="4">
    <source>
        <dbReference type="Proteomes" id="UP000008068"/>
    </source>
</evidence>
<dbReference type="AlphaFoldDB" id="G0NL73"/>
<dbReference type="EMBL" id="GL379904">
    <property type="protein sequence ID" value="EGT33297.1"/>
    <property type="molecule type" value="Genomic_DNA"/>
</dbReference>
<evidence type="ECO:0000256" key="1">
    <source>
        <dbReference type="SAM" id="SignalP"/>
    </source>
</evidence>
<feature type="domain" description="NTF2-like" evidence="2">
    <location>
        <begin position="230"/>
        <end position="376"/>
    </location>
</feature>
<dbReference type="Proteomes" id="UP000008068">
    <property type="component" value="Unassembled WGS sequence"/>
</dbReference>
<dbReference type="OrthoDB" id="5869523at2759"/>
<dbReference type="OMA" id="FDIMETE"/>
<dbReference type="InterPro" id="IPR058879">
    <property type="entry name" value="NTF2-like_dom_nem"/>
</dbReference>
<dbReference type="Pfam" id="PF26529">
    <property type="entry name" value="NTF2_2"/>
    <property type="match status" value="3"/>
</dbReference>
<keyword evidence="4" id="KW-1185">Reference proteome</keyword>
<dbReference type="HOGENOM" id="CLU_038306_0_0_1"/>
<accession>G0NL73</accession>
<proteinExistence type="predicted"/>